<evidence type="ECO:0000256" key="1">
    <source>
        <dbReference type="ARBA" id="ARBA00004477"/>
    </source>
</evidence>
<comment type="similarity">
    <text evidence="3">Belongs to the peptidase A22A family.</text>
</comment>
<keyword evidence="8" id="KW-0333">Golgi apparatus</keyword>
<dbReference type="InterPro" id="IPR001108">
    <property type="entry name" value="Peptidase_A22A"/>
</dbReference>
<evidence type="ECO:0000256" key="4">
    <source>
        <dbReference type="ARBA" id="ARBA00022692"/>
    </source>
</evidence>
<evidence type="ECO:0000256" key="9">
    <source>
        <dbReference type="ARBA" id="ARBA00023136"/>
    </source>
</evidence>
<feature type="transmembrane region" description="Helical" evidence="11">
    <location>
        <begin position="73"/>
        <end position="94"/>
    </location>
</feature>
<dbReference type="GO" id="GO:0006509">
    <property type="term" value="P:membrane protein ectodomain proteolysis"/>
    <property type="evidence" value="ECO:0007669"/>
    <property type="project" value="TreeGrafter"/>
</dbReference>
<dbReference type="GO" id="GO:0007219">
    <property type="term" value="P:Notch signaling pathway"/>
    <property type="evidence" value="ECO:0007669"/>
    <property type="project" value="UniProtKB-KW"/>
</dbReference>
<evidence type="ECO:0000256" key="8">
    <source>
        <dbReference type="ARBA" id="ARBA00023034"/>
    </source>
</evidence>
<dbReference type="AlphaFoldDB" id="A0A8R1DNC0"/>
<dbReference type="EnsemblMetazoa" id="CJA06552.1">
    <property type="protein sequence ID" value="CJA06552.1"/>
    <property type="gene ID" value="WBGene00125756"/>
</dbReference>
<dbReference type="PANTHER" id="PTHR10202">
    <property type="entry name" value="PRESENILIN"/>
    <property type="match status" value="1"/>
</dbReference>
<dbReference type="GO" id="GO:0070765">
    <property type="term" value="C:gamma-secretase complex"/>
    <property type="evidence" value="ECO:0007669"/>
    <property type="project" value="TreeGrafter"/>
</dbReference>
<evidence type="ECO:0000256" key="7">
    <source>
        <dbReference type="ARBA" id="ARBA00022989"/>
    </source>
</evidence>
<dbReference type="Proteomes" id="UP000005237">
    <property type="component" value="Unassembled WGS sequence"/>
</dbReference>
<dbReference type="GO" id="GO:0016485">
    <property type="term" value="P:protein processing"/>
    <property type="evidence" value="ECO:0007669"/>
    <property type="project" value="InterPro"/>
</dbReference>
<dbReference type="GO" id="GO:0042500">
    <property type="term" value="F:aspartic endopeptidase activity, intramembrane cleaving"/>
    <property type="evidence" value="ECO:0007669"/>
    <property type="project" value="InterPro"/>
</dbReference>
<evidence type="ECO:0008006" key="14">
    <source>
        <dbReference type="Google" id="ProtNLM"/>
    </source>
</evidence>
<evidence type="ECO:0000313" key="13">
    <source>
        <dbReference type="Proteomes" id="UP000005237"/>
    </source>
</evidence>
<feature type="transmembrane region" description="Helical" evidence="11">
    <location>
        <begin position="163"/>
        <end position="183"/>
    </location>
</feature>
<feature type="compositionally biased region" description="Low complexity" evidence="10">
    <location>
        <begin position="324"/>
        <end position="342"/>
    </location>
</feature>
<name>A0A8R1DNC0_CAEJA</name>
<feature type="transmembrane region" description="Helical" evidence="11">
    <location>
        <begin position="139"/>
        <end position="158"/>
    </location>
</feature>
<sequence length="482" mass="53387">MEVLRKMISELNRSSQLKWTLFSVIVNMLLTLSVWIGVYGMEVNSELSRLYFLDTASNSTTGNPVLDGAINGMFTIVVLGIVSFVMLGFVLYDFQNLVKTWLIFSCLLILFGVSGQTFYDLFSQLVDQETENGRNLTLVLTILPTLVYGLAGIVAFLANGSLLLHQCFVVSNCSLIAVFYLRAFPRHTTWFVLFIVLFWDLFAVLTPMGPLKRVQEKASDYSNNILKFLMFAADDNRQSAGADRAEEVNEGDGTIRRGVKQLIAMYSKQEAQDEEFAQKIRQRRSAWNPDSGLTEQSPLVETEPSPSVPTEHQQEEKEDKQMDSESSSESCSESASIASGDSNADDKEKEEEDDEYQSSNIETAEECDMETWQQLVNEANAKQGDNKSNLTAADALNDGETVRLGFGDFVFYSLLIGQAAASGCPIAVVFAAAGILFGLLVTLTVLSTEESTTPALPVPVLCGTFCYFTSKFVWENLIMRTG</sequence>
<accession>A0A8R1DNC0</accession>
<evidence type="ECO:0000256" key="5">
    <source>
        <dbReference type="ARBA" id="ARBA00022824"/>
    </source>
</evidence>
<evidence type="ECO:0000313" key="12">
    <source>
        <dbReference type="EnsemblMetazoa" id="CJA06552.1"/>
    </source>
</evidence>
<dbReference type="PANTHER" id="PTHR10202:SF25">
    <property type="entry name" value="PRESENILIN SPE-4"/>
    <property type="match status" value="1"/>
</dbReference>
<feature type="transmembrane region" description="Helical" evidence="11">
    <location>
        <begin position="455"/>
        <end position="474"/>
    </location>
</feature>
<feature type="transmembrane region" description="Helical" evidence="11">
    <location>
        <begin position="410"/>
        <end position="443"/>
    </location>
</feature>
<dbReference type="GO" id="GO:0055074">
    <property type="term" value="P:calcium ion homeostasis"/>
    <property type="evidence" value="ECO:0007669"/>
    <property type="project" value="TreeGrafter"/>
</dbReference>
<feature type="region of interest" description="Disordered" evidence="10">
    <location>
        <begin position="275"/>
        <end position="364"/>
    </location>
</feature>
<keyword evidence="5" id="KW-0256">Endoplasmic reticulum</keyword>
<organism evidence="12 13">
    <name type="scientific">Caenorhabditis japonica</name>
    <dbReference type="NCBI Taxonomy" id="281687"/>
    <lineage>
        <taxon>Eukaryota</taxon>
        <taxon>Metazoa</taxon>
        <taxon>Ecdysozoa</taxon>
        <taxon>Nematoda</taxon>
        <taxon>Chromadorea</taxon>
        <taxon>Rhabditida</taxon>
        <taxon>Rhabditina</taxon>
        <taxon>Rhabditomorpha</taxon>
        <taxon>Rhabditoidea</taxon>
        <taxon>Rhabditidae</taxon>
        <taxon>Peloderinae</taxon>
        <taxon>Caenorhabditis</taxon>
    </lineage>
</organism>
<dbReference type="OMA" id="CGTFCYF"/>
<proteinExistence type="inferred from homology"/>
<keyword evidence="6" id="KW-0914">Notch signaling pathway</keyword>
<evidence type="ECO:0000256" key="2">
    <source>
        <dbReference type="ARBA" id="ARBA00004653"/>
    </source>
</evidence>
<feature type="transmembrane region" description="Helical" evidence="11">
    <location>
        <begin position="101"/>
        <end position="119"/>
    </location>
</feature>
<feature type="compositionally biased region" description="Basic and acidic residues" evidence="10">
    <location>
        <begin position="312"/>
        <end position="323"/>
    </location>
</feature>
<evidence type="ECO:0000256" key="3">
    <source>
        <dbReference type="ARBA" id="ARBA00008604"/>
    </source>
</evidence>
<dbReference type="GO" id="GO:0034205">
    <property type="term" value="P:amyloid-beta formation"/>
    <property type="evidence" value="ECO:0007669"/>
    <property type="project" value="TreeGrafter"/>
</dbReference>
<feature type="transmembrane region" description="Helical" evidence="11">
    <location>
        <begin position="189"/>
        <end position="208"/>
    </location>
</feature>
<evidence type="ECO:0000256" key="11">
    <source>
        <dbReference type="SAM" id="Phobius"/>
    </source>
</evidence>
<evidence type="ECO:0000256" key="6">
    <source>
        <dbReference type="ARBA" id="ARBA00022976"/>
    </source>
</evidence>
<protein>
    <recommendedName>
        <fullName evidence="14">Presenilin</fullName>
    </recommendedName>
</protein>
<evidence type="ECO:0000256" key="10">
    <source>
        <dbReference type="SAM" id="MobiDB-lite"/>
    </source>
</evidence>
<dbReference type="InterPro" id="IPR006639">
    <property type="entry name" value="Preselin/SPP"/>
</dbReference>
<dbReference type="Pfam" id="PF01080">
    <property type="entry name" value="Presenilin"/>
    <property type="match status" value="1"/>
</dbReference>
<dbReference type="Gene3D" id="1.10.472.100">
    <property type="entry name" value="Presenilin"/>
    <property type="match status" value="1"/>
</dbReference>
<feature type="compositionally biased region" description="Polar residues" evidence="10">
    <location>
        <begin position="291"/>
        <end position="310"/>
    </location>
</feature>
<dbReference type="SMART" id="SM00730">
    <property type="entry name" value="PSN"/>
    <property type="match status" value="1"/>
</dbReference>
<keyword evidence="7 11" id="KW-1133">Transmembrane helix</keyword>
<dbReference type="InterPro" id="IPR042524">
    <property type="entry name" value="Presenilin_C"/>
</dbReference>
<feature type="transmembrane region" description="Helical" evidence="11">
    <location>
        <begin position="21"/>
        <end position="41"/>
    </location>
</feature>
<keyword evidence="13" id="KW-1185">Reference proteome</keyword>
<keyword evidence="4 11" id="KW-0812">Transmembrane</keyword>
<keyword evidence="9 11" id="KW-0472">Membrane</keyword>
<dbReference type="GO" id="GO:0005789">
    <property type="term" value="C:endoplasmic reticulum membrane"/>
    <property type="evidence" value="ECO:0007669"/>
    <property type="project" value="UniProtKB-SubCell"/>
</dbReference>
<reference evidence="13" key="1">
    <citation type="submission" date="2010-08" db="EMBL/GenBank/DDBJ databases">
        <authorList>
            <consortium name="Caenorhabditis japonica Sequencing Consortium"/>
            <person name="Wilson R.K."/>
        </authorList>
    </citation>
    <scope>NUCLEOTIDE SEQUENCE [LARGE SCALE GENOMIC DNA]</scope>
    <source>
        <strain evidence="13">DF5081</strain>
    </source>
</reference>
<comment type="subcellular location">
    <subcellularLocation>
        <location evidence="1">Endoplasmic reticulum membrane</location>
        <topology evidence="1">Multi-pass membrane protein</topology>
    </subcellularLocation>
    <subcellularLocation>
        <location evidence="2">Golgi apparatus membrane</location>
        <topology evidence="2">Multi-pass membrane protein</topology>
    </subcellularLocation>
</comment>
<reference evidence="12" key="2">
    <citation type="submission" date="2022-06" db="UniProtKB">
        <authorList>
            <consortium name="EnsemblMetazoa"/>
        </authorList>
    </citation>
    <scope>IDENTIFICATION</scope>
    <source>
        <strain evidence="12">DF5081</strain>
    </source>
</reference>
<dbReference type="GO" id="GO:0000139">
    <property type="term" value="C:Golgi membrane"/>
    <property type="evidence" value="ECO:0007669"/>
    <property type="project" value="UniProtKB-SubCell"/>
</dbReference>